<dbReference type="InterPro" id="IPR006674">
    <property type="entry name" value="HD_domain"/>
</dbReference>
<sequence length="178" mass="20977">MLDRLLYRAKQFWFAMSARMNEENRSFVHQYLNIKEAALFFSLPDYEQKHGVVVAKRMMREAADMKTIDKRKLVRLGLLHDIGKTAIRLTILSKSLLVIIHRAIPPLYELFAKLGKDEKSRKFFRRFYVHKHHGAIGADILKKINEQSDIINEVLSHDRPCTSHDMYMRLLDKVDSTY</sequence>
<dbReference type="InterPro" id="IPR006675">
    <property type="entry name" value="HDIG_dom"/>
</dbReference>
<dbReference type="Proteomes" id="UP000488506">
    <property type="component" value="Unassembled WGS sequence"/>
</dbReference>
<dbReference type="SUPFAM" id="SSF109604">
    <property type="entry name" value="HD-domain/PDEase-like"/>
    <property type="match status" value="1"/>
</dbReference>
<evidence type="ECO:0000259" key="1">
    <source>
        <dbReference type="Pfam" id="PF01966"/>
    </source>
</evidence>
<dbReference type="AlphaFoldDB" id="A0A833NY55"/>
<evidence type="ECO:0000313" key="3">
    <source>
        <dbReference type="Proteomes" id="UP000488506"/>
    </source>
</evidence>
<dbReference type="Gene3D" id="1.10.3210.10">
    <property type="entry name" value="Hypothetical protein af1432"/>
    <property type="match status" value="1"/>
</dbReference>
<dbReference type="EMBL" id="WPAF01000026">
    <property type="protein sequence ID" value="KAF0133431.1"/>
    <property type="molecule type" value="Genomic_DNA"/>
</dbReference>
<feature type="domain" description="HD" evidence="1">
    <location>
        <begin position="54"/>
        <end position="174"/>
    </location>
</feature>
<gene>
    <name evidence="2" type="ORF">FD145_1294</name>
</gene>
<dbReference type="Pfam" id="PF01966">
    <property type="entry name" value="HD"/>
    <property type="match status" value="1"/>
</dbReference>
<proteinExistence type="predicted"/>
<accession>A0A833NY55</accession>
<name>A0A833NY55_UNCSA</name>
<comment type="caution">
    <text evidence="2">The sequence shown here is derived from an EMBL/GenBank/DDBJ whole genome shotgun (WGS) entry which is preliminary data.</text>
</comment>
<protein>
    <recommendedName>
        <fullName evidence="1">HD domain-containing protein</fullName>
    </recommendedName>
</protein>
<dbReference type="NCBIfam" id="TIGR00277">
    <property type="entry name" value="HDIG"/>
    <property type="match status" value="1"/>
</dbReference>
<organism evidence="2 3">
    <name type="scientific">Candidatus Saganbacteria bacterium</name>
    <dbReference type="NCBI Taxonomy" id="2575572"/>
    <lineage>
        <taxon>Bacteria</taxon>
        <taxon>Bacillati</taxon>
        <taxon>Saganbacteria</taxon>
    </lineage>
</organism>
<evidence type="ECO:0000313" key="2">
    <source>
        <dbReference type="EMBL" id="KAF0133431.1"/>
    </source>
</evidence>
<reference evidence="2 3" key="1">
    <citation type="submission" date="2019-12" db="EMBL/GenBank/DDBJ databases">
        <authorList>
            <person name="Wolfe R."/>
            <person name="Danczak R."/>
            <person name="Wilkins M."/>
        </authorList>
    </citation>
    <scope>NUCLEOTIDE SEQUENCE [LARGE SCALE GENOMIC DNA]</scope>
    <source>
        <strain evidence="2">X2_MaxBin.013</strain>
    </source>
</reference>